<dbReference type="EMBL" id="JACJTC010000018">
    <property type="protein sequence ID" value="MBD2614336.1"/>
    <property type="molecule type" value="Genomic_DNA"/>
</dbReference>
<evidence type="ECO:0000313" key="1">
    <source>
        <dbReference type="EMBL" id="MBD2614336.1"/>
    </source>
</evidence>
<protein>
    <submittedName>
        <fullName evidence="1">Uncharacterized protein</fullName>
    </submittedName>
</protein>
<sequence length="366" mass="41346">MSFLQNLSETFSREAPKYKTFFLPKHRVDVDYDEKPIFAGEAYCRIWLVEMRLAKDVEWFKQRYPVVHAAVRFNHGGKSVIIPYLAAPGQLEKSIADNLDKVIQCNYPLTSLFPFNDGLVELQAGLFSIATNDLIGKFIKTMGRFSELLPVPELSSVIKLAEPVYRGIEDLLDIGERRLELGYQQTFSEANGGGSNSLKAGYFAAILAQDNKINNDNLCVINDSLCLGSPGTTKTFERDGKPLEGYSYMLFRIEKRTAQDWESLNSIKELVDKAQEVVLDGKYEVVKTIFLPTIKAAIYHSPDVTKADRKQMVLKIEDFLRELGLQAARVQKRSLYSIMQRPLPPIDAATEAELASLEKLFQQKGQ</sequence>
<evidence type="ECO:0000313" key="2">
    <source>
        <dbReference type="Proteomes" id="UP000606396"/>
    </source>
</evidence>
<accession>A0ABR8HF28</accession>
<comment type="caution">
    <text evidence="1">The sequence shown here is derived from an EMBL/GenBank/DDBJ whole genome shotgun (WGS) entry which is preliminary data.</text>
</comment>
<name>A0ABR8HF28_NOSPU</name>
<dbReference type="Proteomes" id="UP000606396">
    <property type="component" value="Unassembled WGS sequence"/>
</dbReference>
<dbReference type="RefSeq" id="WP_190951338.1">
    <property type="nucleotide sequence ID" value="NZ_JACJTC010000018.1"/>
</dbReference>
<gene>
    <name evidence="1" type="ORF">H6G94_24190</name>
</gene>
<keyword evidence="2" id="KW-1185">Reference proteome</keyword>
<organism evidence="1 2">
    <name type="scientific">Nostoc punctiforme FACHB-252</name>
    <dbReference type="NCBI Taxonomy" id="1357509"/>
    <lineage>
        <taxon>Bacteria</taxon>
        <taxon>Bacillati</taxon>
        <taxon>Cyanobacteriota</taxon>
        <taxon>Cyanophyceae</taxon>
        <taxon>Nostocales</taxon>
        <taxon>Nostocaceae</taxon>
        <taxon>Nostoc</taxon>
    </lineage>
</organism>
<reference evidence="1 2" key="1">
    <citation type="journal article" date="2020" name="ISME J.">
        <title>Comparative genomics reveals insights into cyanobacterial evolution and habitat adaptation.</title>
        <authorList>
            <person name="Chen M.Y."/>
            <person name="Teng W.K."/>
            <person name="Zhao L."/>
            <person name="Hu C.X."/>
            <person name="Zhou Y.K."/>
            <person name="Han B.P."/>
            <person name="Song L.R."/>
            <person name="Shu W.S."/>
        </authorList>
    </citation>
    <scope>NUCLEOTIDE SEQUENCE [LARGE SCALE GENOMIC DNA]</scope>
    <source>
        <strain evidence="1 2">FACHB-252</strain>
    </source>
</reference>
<proteinExistence type="predicted"/>